<dbReference type="Pfam" id="PF22029">
    <property type="entry name" value="PhyR_sigma2"/>
    <property type="match status" value="1"/>
</dbReference>
<evidence type="ECO:0000313" key="3">
    <source>
        <dbReference type="EMBL" id="QRF54489.1"/>
    </source>
</evidence>
<name>A0ABX7F201_9HYPH</name>
<dbReference type="InterPro" id="IPR013249">
    <property type="entry name" value="RNA_pol_sigma70_r4_t2"/>
</dbReference>
<geneLocation type="plasmid" evidence="3 4">
    <name>p1</name>
</geneLocation>
<protein>
    <recommendedName>
        <fullName evidence="5">RNA polymerase sigma factor 70 region 4 type 2 domain-containing protein</fullName>
    </recommendedName>
</protein>
<feature type="domain" description="PhyR sigma2" evidence="2">
    <location>
        <begin position="8"/>
        <end position="51"/>
    </location>
</feature>
<evidence type="ECO:0000259" key="1">
    <source>
        <dbReference type="Pfam" id="PF08281"/>
    </source>
</evidence>
<dbReference type="SUPFAM" id="SSF88659">
    <property type="entry name" value="Sigma3 and sigma4 domains of RNA polymerase sigma factors"/>
    <property type="match status" value="1"/>
</dbReference>
<sequence>MQPPSTVSECLPQLRLFAEAMCGDREVGDRLVAKCLVEARTRRSLSLQKENLLFGLLTVLAELIGRQGPVSHASTMSARSDTMSLIRQLPPYHRDVLITVTVFGLRYWEAAAICKCPIGTIKSRLNRAKASLAASLAEQPSSAVIKMPPGMRELAAQPQ</sequence>
<accession>A0ABX7F201</accession>
<keyword evidence="4" id="KW-1185">Reference proteome</keyword>
<dbReference type="Gene3D" id="1.10.10.10">
    <property type="entry name" value="Winged helix-like DNA-binding domain superfamily/Winged helix DNA-binding domain"/>
    <property type="match status" value="1"/>
</dbReference>
<keyword evidence="3" id="KW-0614">Plasmid</keyword>
<dbReference type="InterPro" id="IPR053866">
    <property type="entry name" value="PhyR_sigma2"/>
</dbReference>
<dbReference type="Gene3D" id="1.10.1740.10">
    <property type="match status" value="1"/>
</dbReference>
<evidence type="ECO:0000313" key="4">
    <source>
        <dbReference type="Proteomes" id="UP000596351"/>
    </source>
</evidence>
<dbReference type="EMBL" id="CP032406">
    <property type="protein sequence ID" value="QRF54489.1"/>
    <property type="molecule type" value="Genomic_DNA"/>
</dbReference>
<organism evidence="3 4">
    <name type="scientific">Rhizobium rosettiformans</name>
    <dbReference type="NCBI Taxonomy" id="1368430"/>
    <lineage>
        <taxon>Bacteria</taxon>
        <taxon>Pseudomonadati</taxon>
        <taxon>Pseudomonadota</taxon>
        <taxon>Alphaproteobacteria</taxon>
        <taxon>Hyphomicrobiales</taxon>
        <taxon>Rhizobiaceae</taxon>
        <taxon>Rhizobium/Agrobacterium group</taxon>
        <taxon>Rhizobium</taxon>
    </lineage>
</organism>
<dbReference type="RefSeq" id="WP_203020378.1">
    <property type="nucleotide sequence ID" value="NZ_CP032406.1"/>
</dbReference>
<dbReference type="InterPro" id="IPR036388">
    <property type="entry name" value="WH-like_DNA-bd_sf"/>
</dbReference>
<feature type="domain" description="RNA polymerase sigma factor 70 region 4 type 2" evidence="1">
    <location>
        <begin position="83"/>
        <end position="132"/>
    </location>
</feature>
<dbReference type="Proteomes" id="UP000596351">
    <property type="component" value="Plasmid p1"/>
</dbReference>
<proteinExistence type="predicted"/>
<dbReference type="Pfam" id="PF08281">
    <property type="entry name" value="Sigma70_r4_2"/>
    <property type="match status" value="1"/>
</dbReference>
<gene>
    <name evidence="3" type="ORF">D4A92_23590</name>
</gene>
<evidence type="ECO:0000259" key="2">
    <source>
        <dbReference type="Pfam" id="PF22029"/>
    </source>
</evidence>
<evidence type="ECO:0008006" key="5">
    <source>
        <dbReference type="Google" id="ProtNLM"/>
    </source>
</evidence>
<reference evidence="3 4" key="1">
    <citation type="submission" date="2018-09" db="EMBL/GenBank/DDBJ databases">
        <title>Rhizobium sp. MAE2-X.</title>
        <authorList>
            <person name="Lee Y."/>
            <person name="Jeon C.O."/>
        </authorList>
    </citation>
    <scope>NUCLEOTIDE SEQUENCE [LARGE SCALE GENOMIC DNA]</scope>
    <source>
        <strain evidence="3 4">MAE2-X</strain>
        <plasmid evidence="3 4">p1</plasmid>
    </source>
</reference>
<dbReference type="InterPro" id="IPR013324">
    <property type="entry name" value="RNA_pol_sigma_r3/r4-like"/>
</dbReference>